<evidence type="ECO:0000256" key="1">
    <source>
        <dbReference type="ARBA" id="ARBA00007233"/>
    </source>
</evidence>
<dbReference type="Proteomes" id="UP000652761">
    <property type="component" value="Unassembled WGS sequence"/>
</dbReference>
<keyword evidence="2 4" id="KW-0646">Protease inhibitor</keyword>
<feature type="chain" id="PRO_5033092216" description="Cysteine proteinase inhibitor" evidence="4">
    <location>
        <begin position="28"/>
        <end position="143"/>
    </location>
</feature>
<feature type="domain" description="Cystatin" evidence="5">
    <location>
        <begin position="48"/>
        <end position="138"/>
    </location>
</feature>
<sequence>MITTPKVAASASALLLLILFFPIACRSHQCDDPSEKDPVTLQVHRMAAAVGGTVDVEGSENSVEAEELARFAVEEHNKKENALLQFSRVVKAKTQVVSGVMHHLTVEVIDGGKKKLYEAQVWVQAWLNSKKLHDFKHVGDAPQ</sequence>
<evidence type="ECO:0000256" key="3">
    <source>
        <dbReference type="ARBA" id="ARBA00022704"/>
    </source>
</evidence>
<evidence type="ECO:0000313" key="6">
    <source>
        <dbReference type="EMBL" id="MQL99708.1"/>
    </source>
</evidence>
<dbReference type="PANTHER" id="PTHR11413">
    <property type="entry name" value="CYSTATIN FAMILY MEMBER"/>
    <property type="match status" value="1"/>
</dbReference>
<dbReference type="SMART" id="SM00043">
    <property type="entry name" value="CY"/>
    <property type="match status" value="1"/>
</dbReference>
<keyword evidence="3 4" id="KW-0789">Thiol protease inhibitor</keyword>
<evidence type="ECO:0000313" key="7">
    <source>
        <dbReference type="Proteomes" id="UP000652761"/>
    </source>
</evidence>
<dbReference type="CDD" id="cd00042">
    <property type="entry name" value="CY"/>
    <property type="match status" value="1"/>
</dbReference>
<dbReference type="SMR" id="A0A843VSM8"/>
<protein>
    <recommendedName>
        <fullName evidence="4">Cysteine proteinase inhibitor</fullName>
    </recommendedName>
</protein>
<dbReference type="SUPFAM" id="SSF54403">
    <property type="entry name" value="Cystatin/monellin"/>
    <property type="match status" value="1"/>
</dbReference>
<dbReference type="Pfam" id="PF16845">
    <property type="entry name" value="SQAPI"/>
    <property type="match status" value="1"/>
</dbReference>
<dbReference type="AlphaFoldDB" id="A0A843VSM8"/>
<dbReference type="EMBL" id="NMUH01002396">
    <property type="protein sequence ID" value="MQL99708.1"/>
    <property type="molecule type" value="Genomic_DNA"/>
</dbReference>
<comment type="caution">
    <text evidence="6">The sequence shown here is derived from an EMBL/GenBank/DDBJ whole genome shotgun (WGS) entry which is preliminary data.</text>
</comment>
<dbReference type="InterPro" id="IPR027214">
    <property type="entry name" value="Cystatin"/>
</dbReference>
<dbReference type="OrthoDB" id="1908104at2759"/>
<dbReference type="PANTHER" id="PTHR11413:SF103">
    <property type="entry name" value="CYSTEINE PROTEINASE INHIBITOR 12"/>
    <property type="match status" value="1"/>
</dbReference>
<evidence type="ECO:0000259" key="5">
    <source>
        <dbReference type="SMART" id="SM00043"/>
    </source>
</evidence>
<accession>A0A843VSM8</accession>
<evidence type="ECO:0000256" key="4">
    <source>
        <dbReference type="RuleBase" id="RU362130"/>
    </source>
</evidence>
<keyword evidence="7" id="KW-1185">Reference proteome</keyword>
<evidence type="ECO:0000256" key="2">
    <source>
        <dbReference type="ARBA" id="ARBA00022690"/>
    </source>
</evidence>
<organism evidence="6 7">
    <name type="scientific">Colocasia esculenta</name>
    <name type="common">Wild taro</name>
    <name type="synonym">Arum esculentum</name>
    <dbReference type="NCBI Taxonomy" id="4460"/>
    <lineage>
        <taxon>Eukaryota</taxon>
        <taxon>Viridiplantae</taxon>
        <taxon>Streptophyta</taxon>
        <taxon>Embryophyta</taxon>
        <taxon>Tracheophyta</taxon>
        <taxon>Spermatophyta</taxon>
        <taxon>Magnoliopsida</taxon>
        <taxon>Liliopsida</taxon>
        <taxon>Araceae</taxon>
        <taxon>Aroideae</taxon>
        <taxon>Colocasieae</taxon>
        <taxon>Colocasia</taxon>
    </lineage>
</organism>
<dbReference type="Gene3D" id="3.10.450.10">
    <property type="match status" value="1"/>
</dbReference>
<feature type="signal peptide" evidence="4">
    <location>
        <begin position="1"/>
        <end position="27"/>
    </location>
</feature>
<name>A0A843VSM8_COLES</name>
<keyword evidence="4" id="KW-0732">Signal</keyword>
<reference evidence="6" key="1">
    <citation type="submission" date="2017-07" db="EMBL/GenBank/DDBJ databases">
        <title>Taro Niue Genome Assembly and Annotation.</title>
        <authorList>
            <person name="Atibalentja N."/>
            <person name="Keating K."/>
            <person name="Fields C.J."/>
        </authorList>
    </citation>
    <scope>NUCLEOTIDE SEQUENCE</scope>
    <source>
        <strain evidence="6">Niue_2</strain>
        <tissue evidence="6">Leaf</tissue>
    </source>
</reference>
<dbReference type="GO" id="GO:0004869">
    <property type="term" value="F:cysteine-type endopeptidase inhibitor activity"/>
    <property type="evidence" value="ECO:0007669"/>
    <property type="project" value="UniProtKB-KW"/>
</dbReference>
<gene>
    <name evidence="6" type="ORF">Taro_032435</name>
</gene>
<dbReference type="InterPro" id="IPR000010">
    <property type="entry name" value="Cystatin_dom"/>
</dbReference>
<proteinExistence type="inferred from homology"/>
<dbReference type="InterPro" id="IPR018073">
    <property type="entry name" value="Prot_inh_cystat_CS"/>
</dbReference>
<dbReference type="InterPro" id="IPR046350">
    <property type="entry name" value="Cystatin_sf"/>
</dbReference>
<comment type="similarity">
    <text evidence="1 4">Belongs to the cystatin family. Phytocystatin subfamily.</text>
</comment>
<dbReference type="PROSITE" id="PS00287">
    <property type="entry name" value="CYSTATIN"/>
    <property type="match status" value="1"/>
</dbReference>